<sequence length="99" mass="11405">MEESILALPPKLQARFLRMLELIARHGVHLGYPHTRAMGNGLFEIRAKSMEGIARGLYCYQSGQRIIVLHVFVKKTQKTPPKELDKALKRLREVKKHDT</sequence>
<dbReference type="EMBL" id="QEKQ01000009">
    <property type="protein sequence ID" value="PVY70389.1"/>
    <property type="molecule type" value="Genomic_DNA"/>
</dbReference>
<gene>
    <name evidence="1" type="ORF">C8D92_109142</name>
</gene>
<dbReference type="Proteomes" id="UP000245887">
    <property type="component" value="Unassembled WGS sequence"/>
</dbReference>
<proteinExistence type="predicted"/>
<organism evidence="1 2">
    <name type="scientific">Tamilnaduibacter salinus</name>
    <dbReference type="NCBI Taxonomy" id="1484056"/>
    <lineage>
        <taxon>Bacteria</taxon>
        <taxon>Pseudomonadati</taxon>
        <taxon>Pseudomonadota</taxon>
        <taxon>Gammaproteobacteria</taxon>
        <taxon>Pseudomonadales</taxon>
        <taxon>Marinobacteraceae</taxon>
        <taxon>Tamilnaduibacter</taxon>
    </lineage>
</organism>
<dbReference type="AlphaFoldDB" id="A0A2U1CU70"/>
<evidence type="ECO:0000313" key="1">
    <source>
        <dbReference type="EMBL" id="PVY70389.1"/>
    </source>
</evidence>
<dbReference type="RefSeq" id="WP_279338317.1">
    <property type="nucleotide sequence ID" value="NZ_QEKQ01000009.1"/>
</dbReference>
<evidence type="ECO:0000313" key="2">
    <source>
        <dbReference type="Proteomes" id="UP000245887"/>
    </source>
</evidence>
<reference evidence="1 2" key="1">
    <citation type="submission" date="2018-04" db="EMBL/GenBank/DDBJ databases">
        <title>Genomic Encyclopedia of Type Strains, Phase IV (KMG-IV): sequencing the most valuable type-strain genomes for metagenomic binning, comparative biology and taxonomic classification.</title>
        <authorList>
            <person name="Goeker M."/>
        </authorList>
    </citation>
    <scope>NUCLEOTIDE SEQUENCE [LARGE SCALE GENOMIC DNA]</scope>
    <source>
        <strain evidence="1 2">DSM 28688</strain>
    </source>
</reference>
<accession>A0A2U1CU70</accession>
<dbReference type="Pfam" id="PF05973">
    <property type="entry name" value="Gp49"/>
    <property type="match status" value="1"/>
</dbReference>
<name>A0A2U1CU70_9GAMM</name>
<comment type="caution">
    <text evidence="1">The sequence shown here is derived from an EMBL/GenBank/DDBJ whole genome shotgun (WGS) entry which is preliminary data.</text>
</comment>
<protein>
    <submittedName>
        <fullName evidence="1">Phage-related protein</fullName>
    </submittedName>
</protein>
<dbReference type="InterPro" id="IPR009241">
    <property type="entry name" value="HigB-like"/>
</dbReference>